<evidence type="ECO:0000313" key="1">
    <source>
        <dbReference type="EMBL" id="RDB36914.1"/>
    </source>
</evidence>
<dbReference type="Pfam" id="PF00221">
    <property type="entry name" value="Lyase_aromatic"/>
    <property type="match status" value="1"/>
</dbReference>
<accession>A0A369KYW4</accession>
<proteinExistence type="predicted"/>
<dbReference type="Gene3D" id="1.10.275.10">
    <property type="entry name" value="Fumarase/aspartase (N-terminal domain)"/>
    <property type="match status" value="1"/>
</dbReference>
<organism evidence="1 2">
    <name type="scientific">Spirobacillus cienkowskii</name>
    <dbReference type="NCBI Taxonomy" id="495820"/>
    <lineage>
        <taxon>Bacteria</taxon>
        <taxon>Pseudomonadati</taxon>
        <taxon>Bdellovibrionota</taxon>
        <taxon>Oligoflexia</taxon>
        <taxon>Silvanigrellales</taxon>
        <taxon>Spirobacillus</taxon>
    </lineage>
</organism>
<comment type="caution">
    <text evidence="1">The sequence shown here is derived from an EMBL/GenBank/DDBJ whole genome shotgun (WGS) entry which is preliminary data.</text>
</comment>
<dbReference type="SUPFAM" id="SSF48557">
    <property type="entry name" value="L-aspartase-like"/>
    <property type="match status" value="1"/>
</dbReference>
<reference evidence="1" key="1">
    <citation type="submission" date="2018-04" db="EMBL/GenBank/DDBJ databases">
        <title>Draft genome sequence of the Candidatus Spirobacillus cienkowskii, a pathogen of freshwater Daphnia species, reconstructed from hemolymph metagenomic reads.</title>
        <authorList>
            <person name="Bresciani L."/>
            <person name="Lemos L.N."/>
            <person name="Wale N."/>
            <person name="Lin J.Y."/>
            <person name="Fernandes G.R."/>
            <person name="Duffy M.A."/>
            <person name="Rodrigues J.M."/>
        </authorList>
    </citation>
    <scope>NUCLEOTIDE SEQUENCE [LARGE SCALE GENOMIC DNA]</scope>
    <source>
        <strain evidence="1">Binning01</strain>
    </source>
</reference>
<dbReference type="InterPro" id="IPR024083">
    <property type="entry name" value="Fumarase/histidase_N"/>
</dbReference>
<evidence type="ECO:0000313" key="2">
    <source>
        <dbReference type="Proteomes" id="UP000253934"/>
    </source>
</evidence>
<dbReference type="GO" id="GO:0016841">
    <property type="term" value="F:ammonia-lyase activity"/>
    <property type="evidence" value="ECO:0007669"/>
    <property type="project" value="UniProtKB-ARBA"/>
</dbReference>
<dbReference type="InterPro" id="IPR008948">
    <property type="entry name" value="L-Aspartase-like"/>
</dbReference>
<dbReference type="PANTHER" id="PTHR10362">
    <property type="entry name" value="HISTIDINE AMMONIA-LYASE"/>
    <property type="match status" value="1"/>
</dbReference>
<dbReference type="AlphaFoldDB" id="A0A369KYW4"/>
<gene>
    <name evidence="1" type="ORF">DCC88_02740</name>
</gene>
<dbReference type="InterPro" id="IPR001106">
    <property type="entry name" value="Aromatic_Lyase"/>
</dbReference>
<dbReference type="EMBL" id="QOVW01000018">
    <property type="protein sequence ID" value="RDB36914.1"/>
    <property type="molecule type" value="Genomic_DNA"/>
</dbReference>
<dbReference type="Proteomes" id="UP000253934">
    <property type="component" value="Unassembled WGS sequence"/>
</dbReference>
<keyword evidence="2" id="KW-1185">Reference proteome</keyword>
<sequence>MNIKNEFLINPGKIGLNELRDIFFEKYNFFKLPKYSIEIMSNSVKSVDKLICNKDLKTVYGVNTGFGKLANTKIELEDLSSLQRNLILSHSAGVGEFLDNKIVTLISILKISSLARGYSGVRYELYAVH</sequence>
<evidence type="ECO:0008006" key="3">
    <source>
        <dbReference type="Google" id="ProtNLM"/>
    </source>
</evidence>
<protein>
    <recommendedName>
        <fullName evidence="3">Histidine ammonia-lyase</fullName>
    </recommendedName>
</protein>
<name>A0A369KYW4_9BACT</name>